<proteinExistence type="predicted"/>
<dbReference type="AlphaFoldDB" id="A0A9P6W686"/>
<accession>A0A9P6W686</accession>
<keyword evidence="2" id="KW-1185">Reference proteome</keyword>
<gene>
    <name evidence="1" type="ORF">C6P45_000824</name>
</gene>
<organism evidence="1 2">
    <name type="scientific">Maudiozyma exigua</name>
    <name type="common">Yeast</name>
    <name type="synonym">Kazachstania exigua</name>
    <dbReference type="NCBI Taxonomy" id="34358"/>
    <lineage>
        <taxon>Eukaryota</taxon>
        <taxon>Fungi</taxon>
        <taxon>Dikarya</taxon>
        <taxon>Ascomycota</taxon>
        <taxon>Saccharomycotina</taxon>
        <taxon>Saccharomycetes</taxon>
        <taxon>Saccharomycetales</taxon>
        <taxon>Saccharomycetaceae</taxon>
        <taxon>Maudiozyma</taxon>
    </lineage>
</organism>
<sequence>MMYGLNKLPLSLDTIMLEELLVFATEQESDDGPKWLIDEELGTNDRSEDSSFSKPKGKLKLIYKKIKDKYNNRRFSFGIRRHTSSQQVNSPIRLIPTHNVVSPIVRHYPMERTNSSDICSSPSTNLSLELLRAGIYTGKEDDYRHIVTTTRSTNVLKILPTNAKVTV</sequence>
<dbReference type="Proteomes" id="UP000750334">
    <property type="component" value="Unassembled WGS sequence"/>
</dbReference>
<reference evidence="1 2" key="1">
    <citation type="submission" date="2020-11" db="EMBL/GenBank/DDBJ databases">
        <title>Kefir isolates.</title>
        <authorList>
            <person name="Marcisauskas S."/>
            <person name="Kim Y."/>
            <person name="Blasche S."/>
        </authorList>
    </citation>
    <scope>NUCLEOTIDE SEQUENCE [LARGE SCALE GENOMIC DNA]</scope>
    <source>
        <strain evidence="1 2">OG2</strain>
    </source>
</reference>
<dbReference type="EMBL" id="PUHR01000130">
    <property type="protein sequence ID" value="KAG0663576.1"/>
    <property type="molecule type" value="Genomic_DNA"/>
</dbReference>
<evidence type="ECO:0000313" key="2">
    <source>
        <dbReference type="Proteomes" id="UP000750334"/>
    </source>
</evidence>
<comment type="caution">
    <text evidence="1">The sequence shown here is derived from an EMBL/GenBank/DDBJ whole genome shotgun (WGS) entry which is preliminary data.</text>
</comment>
<protein>
    <submittedName>
        <fullName evidence="1">Uncharacterized protein</fullName>
    </submittedName>
</protein>
<name>A0A9P6W686_MAUEX</name>
<evidence type="ECO:0000313" key="1">
    <source>
        <dbReference type="EMBL" id="KAG0663576.1"/>
    </source>
</evidence>